<gene>
    <name evidence="3" type="ORF">OBBRIDRAFT_124152</name>
</gene>
<evidence type="ECO:0000259" key="2">
    <source>
        <dbReference type="Pfam" id="PF25534"/>
    </source>
</evidence>
<organism evidence="3 4">
    <name type="scientific">Obba rivulosa</name>
    <dbReference type="NCBI Taxonomy" id="1052685"/>
    <lineage>
        <taxon>Eukaryota</taxon>
        <taxon>Fungi</taxon>
        <taxon>Dikarya</taxon>
        <taxon>Basidiomycota</taxon>
        <taxon>Agaricomycotina</taxon>
        <taxon>Agaricomycetes</taxon>
        <taxon>Polyporales</taxon>
        <taxon>Gelatoporiaceae</taxon>
        <taxon>Obba</taxon>
    </lineage>
</organism>
<keyword evidence="4" id="KW-1185">Reference proteome</keyword>
<accession>A0A8E2DRS1</accession>
<protein>
    <recommendedName>
        <fullName evidence="2">DUF7918 domain-containing protein</fullName>
    </recommendedName>
</protein>
<dbReference type="Pfam" id="PF25534">
    <property type="entry name" value="DUF7918"/>
    <property type="match status" value="1"/>
</dbReference>
<feature type="domain" description="DUF7918" evidence="2">
    <location>
        <begin position="8"/>
        <end position="204"/>
    </location>
</feature>
<proteinExistence type="predicted"/>
<feature type="region of interest" description="Disordered" evidence="1">
    <location>
        <begin position="209"/>
        <end position="272"/>
    </location>
</feature>
<dbReference type="EMBL" id="KV722343">
    <property type="protein sequence ID" value="OCH94516.1"/>
    <property type="molecule type" value="Genomic_DNA"/>
</dbReference>
<evidence type="ECO:0000256" key="1">
    <source>
        <dbReference type="SAM" id="MobiDB-lite"/>
    </source>
</evidence>
<dbReference type="PANTHER" id="PTHR36223">
    <property type="entry name" value="BETA-LACTAMASE-TYPE TRANSPEPTIDASE FOLD DOMAIN CONTAINING PROTEIN"/>
    <property type="match status" value="1"/>
</dbReference>
<dbReference type="PANTHER" id="PTHR36223:SF1">
    <property type="entry name" value="TRANSCRIPTION ELONGATION FACTOR EAF N-TERMINAL DOMAIN-CONTAINING PROTEIN"/>
    <property type="match status" value="1"/>
</dbReference>
<dbReference type="Proteomes" id="UP000250043">
    <property type="component" value="Unassembled WGS sequence"/>
</dbReference>
<dbReference type="AlphaFoldDB" id="A0A8E2DRS1"/>
<dbReference type="InterPro" id="IPR057678">
    <property type="entry name" value="DUF7918"/>
</dbReference>
<reference evidence="3 4" key="1">
    <citation type="submission" date="2016-07" db="EMBL/GenBank/DDBJ databases">
        <title>Draft genome of the white-rot fungus Obba rivulosa 3A-2.</title>
        <authorList>
            <consortium name="DOE Joint Genome Institute"/>
            <person name="Miettinen O."/>
            <person name="Riley R."/>
            <person name="Acob R."/>
            <person name="Barry K."/>
            <person name="Cullen D."/>
            <person name="De Vries R."/>
            <person name="Hainaut M."/>
            <person name="Hatakka A."/>
            <person name="Henrissat B."/>
            <person name="Hilden K."/>
            <person name="Kuo R."/>
            <person name="Labutti K."/>
            <person name="Lipzen A."/>
            <person name="Makela M.R."/>
            <person name="Sandor L."/>
            <person name="Spatafora J.W."/>
            <person name="Grigoriev I.V."/>
            <person name="Hibbett D.S."/>
        </authorList>
    </citation>
    <scope>NUCLEOTIDE SEQUENCE [LARGE SCALE GENOMIC DNA]</scope>
    <source>
        <strain evidence="3 4">3A-2</strain>
    </source>
</reference>
<evidence type="ECO:0000313" key="4">
    <source>
        <dbReference type="Proteomes" id="UP000250043"/>
    </source>
</evidence>
<feature type="compositionally biased region" description="Basic and acidic residues" evidence="1">
    <location>
        <begin position="252"/>
        <end position="272"/>
    </location>
</feature>
<name>A0A8E2DRS1_9APHY</name>
<dbReference type="OrthoDB" id="3364132at2759"/>
<evidence type="ECO:0000313" key="3">
    <source>
        <dbReference type="EMBL" id="OCH94516.1"/>
    </source>
</evidence>
<feature type="compositionally biased region" description="Acidic residues" evidence="1">
    <location>
        <begin position="209"/>
        <end position="218"/>
    </location>
</feature>
<sequence length="322" mass="36387">MLDCKEARVGIVCNGNEVEEYAVTRVDDHVVECFIASSAGEKFSLRFRNNLRDEYIQFKYFMDGISLDSFVCGPDATKDVVGVSVSKDKSRPFIFSSVETTDDESAHAEDTVAQALGTIEIHCFRCVLVGDSVFQDGQSSGLECRPIHERSKKAGVHRISLGQEFTSRTTRCMTRLIDSRDSPYAIYRIRYRPRAVLIAQGIIQSQEEIQEPAEEAEDYREPAANAGSKRNSDHAQHEHTRKKQRVGGSESRNVKQESMHEPTIKSETQDQREELTIMKDQLLALQRRIVEMEQRGGRQIKQEVLTLGRSLGEPIVVDLTDD</sequence>